<dbReference type="Proteomes" id="UP000289708">
    <property type="component" value="Unassembled WGS sequence"/>
</dbReference>
<dbReference type="EMBL" id="RYFI01000029">
    <property type="protein sequence ID" value="RXF67930.1"/>
    <property type="molecule type" value="Genomic_DNA"/>
</dbReference>
<comment type="caution">
    <text evidence="1">The sequence shown here is derived from an EMBL/GenBank/DDBJ whole genome shotgun (WGS) entry which is preliminary data.</text>
</comment>
<accession>A0A4Q0M4N3</accession>
<dbReference type="RefSeq" id="WP_128779340.1">
    <property type="nucleotide sequence ID" value="NZ_RYFI01000029.1"/>
</dbReference>
<gene>
    <name evidence="1" type="ORF">EK403_20600</name>
</gene>
<dbReference type="OrthoDB" id="8163301at2"/>
<evidence type="ECO:0000313" key="1">
    <source>
        <dbReference type="EMBL" id="RXF67930.1"/>
    </source>
</evidence>
<name>A0A4Q0M4N3_9HYPH</name>
<reference evidence="1 2" key="1">
    <citation type="submission" date="2018-12" db="EMBL/GenBank/DDBJ databases">
        <title>bacterium Hansschlegelia zhihuaiae S113.</title>
        <authorList>
            <person name="He J."/>
        </authorList>
    </citation>
    <scope>NUCLEOTIDE SEQUENCE [LARGE SCALE GENOMIC DNA]</scope>
    <source>
        <strain evidence="1 2">S 113</strain>
    </source>
</reference>
<dbReference type="AlphaFoldDB" id="A0A4Q0M4N3"/>
<evidence type="ECO:0000313" key="2">
    <source>
        <dbReference type="Proteomes" id="UP000289708"/>
    </source>
</evidence>
<organism evidence="1 2">
    <name type="scientific">Hansschlegelia zhihuaiae</name>
    <dbReference type="NCBI Taxonomy" id="405005"/>
    <lineage>
        <taxon>Bacteria</taxon>
        <taxon>Pseudomonadati</taxon>
        <taxon>Pseudomonadota</taxon>
        <taxon>Alphaproteobacteria</taxon>
        <taxon>Hyphomicrobiales</taxon>
        <taxon>Methylopilaceae</taxon>
        <taxon>Hansschlegelia</taxon>
    </lineage>
</organism>
<protein>
    <submittedName>
        <fullName evidence="1">Uncharacterized protein</fullName>
    </submittedName>
</protein>
<sequence>MSKHAWPEKVVIHARSNPNRSSGRLAMRSQRLAEAGVGEARKRGLARLLLRWPSKRAELQRLAQNDPVTADLCEAYELACAAIDYWQRVAGGAAADRVIEYGSLATLVEEDILSRLH</sequence>
<keyword evidence="2" id="KW-1185">Reference proteome</keyword>
<proteinExistence type="predicted"/>